<dbReference type="PANTHER" id="PTHR18460">
    <property type="entry name" value="TEL2 INTERACTING PROTEIN 1 TTI1 FAMILY MEMBER"/>
    <property type="match status" value="1"/>
</dbReference>
<dbReference type="OrthoDB" id="49511at2759"/>
<dbReference type="EMBL" id="BDSP01000044">
    <property type="protein sequence ID" value="GAX11697.1"/>
    <property type="molecule type" value="Genomic_DNA"/>
</dbReference>
<sequence length="1238" mass="135812">MNRPSGPATEREEDFEAKLIFLRIEPLINPLLQATQEYRDLVTAPSHSVKVLLSVLKIQAQLLQRLDSLLPNLATQHKLSETQLSNSLCLLLDYILFPILAILKGTVIGWNGEERIDKEQLTVKSASFLVVQQTASLLSTLLDLLRYPPEEKFIGCLIACAFALPTSQYMANDYRHETSLDRGDNCLKHLLESIRRLVGHPGLTQKQTFATLLAGALDGALLARLADCMVAVVEPSESGKCANADLQLQALLTLRIIMKTVPMASVWRHIFPGIFAGLYRCCLQAMRIGQQSSKLAANALTVIADLLRFCVQSDKVSLQKTSKVSLENTVTEKLKALTLNSGNEIGQLSSSNVESNDFVSRANKLLPMPMTVLMNMTTMACTKQIREGLLELLSVVLVQSSSFWEPGSNVVTVAFESCLVLSQDIQQDVSAAAIVILTDYRKKIGSEYLGSIPRVVGPRLMSIVNELPTLMEAARETDLVSSLRLVIGYLEAMTLSKDTAKKLKAFILTEENMFIIRDVFSSLCNPLAQSNNVEDMEPMSLSSLVLKNERKVKIIALDEQNGEVQNAIESALSSLSRILGTKATVYVVDQCVADLHSDVESRHSAGFSQVGLNQVVWANSWTGTVYFSSFLLKGVTKSEVKCRREKYIHQLSRSTLPLIFSESIWGLPIDDGLASIKKSEGVTMLINQQNSIPSAKAANADLIVALLSIVESIVNFVDASPLDGHFDVALLPLLEKAISKSSKVSNRALHVLCKLEKLASDSGIDALIVNKVDSIFGAILLKVRIPGGRPVQKGSAISNDILVTSEVAIFAISSITHSFANASPRDSQNMDARVIMSPQEVVRELTLRFDLAGSNVQSDVSLATVFLTLFHNISALLHAYYKCCFKEMNQGACFHSPEPWLDILEPYRITSVTPEDGFAEYRRGKEQTNEDIPGALTLPTSHLQRDTDFMALLIARNASTLSHPSLSIQIKSCDALISAFHFLAIIAAVPIRSGEEETNGPRTAVLRQIHSVWPAVAGRLKSVSAEVRPSNKTSLVIKYPSSQPMHIDVSEKRVFLSKVFELIAGMAEASDDFMARRFRDVVWPSIGGLMTHFFKGSNAQQSAHTSQFLESEIGLLCSIISCCGRMFKHRETGEALAGLIPSIGGIIIPFIGDENKCVADICIDTLKAMCSVDSDALRRPLFELAGISFRACPLFDQSETSVTLTSRNFIHSKDFAAEEAAKHLIEFIESLPEQPLLS</sequence>
<comment type="caution">
    <text evidence="1">The sequence shown here is derived from an EMBL/GenBank/DDBJ whole genome shotgun (WGS) entry which is preliminary data.</text>
</comment>
<dbReference type="Proteomes" id="UP000198406">
    <property type="component" value="Unassembled WGS sequence"/>
</dbReference>
<gene>
    <name evidence="1" type="ORF">FisN_7Lh067</name>
</gene>
<dbReference type="PANTHER" id="PTHR18460:SF3">
    <property type="entry name" value="TELO2-INTERACTING PROTEIN 1 HOMOLOG"/>
    <property type="match status" value="1"/>
</dbReference>
<dbReference type="AlphaFoldDB" id="A0A1Z5JCH6"/>
<dbReference type="SUPFAM" id="SSF48371">
    <property type="entry name" value="ARM repeat"/>
    <property type="match status" value="1"/>
</dbReference>
<dbReference type="GO" id="GO:0005737">
    <property type="term" value="C:cytoplasm"/>
    <property type="evidence" value="ECO:0007669"/>
    <property type="project" value="TreeGrafter"/>
</dbReference>
<evidence type="ECO:0000313" key="1">
    <source>
        <dbReference type="EMBL" id="GAX11697.1"/>
    </source>
</evidence>
<proteinExistence type="predicted"/>
<evidence type="ECO:0000313" key="2">
    <source>
        <dbReference type="Proteomes" id="UP000198406"/>
    </source>
</evidence>
<accession>A0A1Z5JCH6</accession>
<keyword evidence="2" id="KW-1185">Reference proteome</keyword>
<dbReference type="InterPro" id="IPR052587">
    <property type="entry name" value="TELO2-interacting_protein_1"/>
</dbReference>
<dbReference type="InParanoid" id="A0A1Z5JCH6"/>
<reference evidence="1 2" key="1">
    <citation type="journal article" date="2015" name="Plant Cell">
        <title>Oil accumulation by the oleaginous diatom Fistulifera solaris as revealed by the genome and transcriptome.</title>
        <authorList>
            <person name="Tanaka T."/>
            <person name="Maeda Y."/>
            <person name="Veluchamy A."/>
            <person name="Tanaka M."/>
            <person name="Abida H."/>
            <person name="Marechal E."/>
            <person name="Bowler C."/>
            <person name="Muto M."/>
            <person name="Sunaga Y."/>
            <person name="Tanaka M."/>
            <person name="Yoshino T."/>
            <person name="Taniguchi T."/>
            <person name="Fukuda Y."/>
            <person name="Nemoto M."/>
            <person name="Matsumoto M."/>
            <person name="Wong P.S."/>
            <person name="Aburatani S."/>
            <person name="Fujibuchi W."/>
        </authorList>
    </citation>
    <scope>NUCLEOTIDE SEQUENCE [LARGE SCALE GENOMIC DNA]</scope>
    <source>
        <strain evidence="1 2">JPCC DA0580</strain>
    </source>
</reference>
<organism evidence="1 2">
    <name type="scientific">Fistulifera solaris</name>
    <name type="common">Oleaginous diatom</name>
    <dbReference type="NCBI Taxonomy" id="1519565"/>
    <lineage>
        <taxon>Eukaryota</taxon>
        <taxon>Sar</taxon>
        <taxon>Stramenopiles</taxon>
        <taxon>Ochrophyta</taxon>
        <taxon>Bacillariophyta</taxon>
        <taxon>Bacillariophyceae</taxon>
        <taxon>Bacillariophycidae</taxon>
        <taxon>Naviculales</taxon>
        <taxon>Naviculaceae</taxon>
        <taxon>Fistulifera</taxon>
    </lineage>
</organism>
<dbReference type="InterPro" id="IPR016024">
    <property type="entry name" value="ARM-type_fold"/>
</dbReference>
<protein>
    <submittedName>
        <fullName evidence="1">Uncharacterized protein</fullName>
    </submittedName>
</protein>
<name>A0A1Z5JCH6_FISSO</name>